<feature type="region of interest" description="Disordered" evidence="1">
    <location>
        <begin position="60"/>
        <end position="80"/>
    </location>
</feature>
<gene>
    <name evidence="2" type="ORF">PECAL_2P00210</name>
</gene>
<organism evidence="2 3">
    <name type="scientific">Pelagomonas calceolata</name>
    <dbReference type="NCBI Taxonomy" id="35677"/>
    <lineage>
        <taxon>Eukaryota</taxon>
        <taxon>Sar</taxon>
        <taxon>Stramenopiles</taxon>
        <taxon>Ochrophyta</taxon>
        <taxon>Pelagophyceae</taxon>
        <taxon>Pelagomonadales</taxon>
        <taxon>Pelagomonadaceae</taxon>
        <taxon>Pelagomonas</taxon>
    </lineage>
</organism>
<feature type="compositionally biased region" description="Gly residues" evidence="1">
    <location>
        <begin position="28"/>
        <end position="40"/>
    </location>
</feature>
<evidence type="ECO:0000313" key="3">
    <source>
        <dbReference type="Proteomes" id="UP000789595"/>
    </source>
</evidence>
<feature type="non-terminal residue" evidence="2">
    <location>
        <position position="223"/>
    </location>
</feature>
<feature type="region of interest" description="Disordered" evidence="1">
    <location>
        <begin position="28"/>
        <end position="47"/>
    </location>
</feature>
<dbReference type="Proteomes" id="UP000789595">
    <property type="component" value="Unassembled WGS sequence"/>
</dbReference>
<protein>
    <submittedName>
        <fullName evidence="2">Uncharacterized protein</fullName>
    </submittedName>
</protein>
<feature type="non-terminal residue" evidence="2">
    <location>
        <position position="1"/>
    </location>
</feature>
<feature type="compositionally biased region" description="Low complexity" evidence="1">
    <location>
        <begin position="135"/>
        <end position="161"/>
    </location>
</feature>
<accession>A0A8J2SB62</accession>
<evidence type="ECO:0000313" key="2">
    <source>
        <dbReference type="EMBL" id="CAH0367026.1"/>
    </source>
</evidence>
<proteinExistence type="predicted"/>
<feature type="region of interest" description="Disordered" evidence="1">
    <location>
        <begin position="124"/>
        <end position="161"/>
    </location>
</feature>
<reference evidence="2" key="1">
    <citation type="submission" date="2021-11" db="EMBL/GenBank/DDBJ databases">
        <authorList>
            <consortium name="Genoscope - CEA"/>
            <person name="William W."/>
        </authorList>
    </citation>
    <scope>NUCLEOTIDE SEQUENCE</scope>
</reference>
<name>A0A8J2SB62_9STRA</name>
<keyword evidence="3" id="KW-1185">Reference proteome</keyword>
<sequence>HATDYYEADRAIAPAAASVGVASAAGGAAGAAAGAGGGEDGNTAAGSSSVRAFNSGVGVSDDASGASGASEASGGGDAARGCLRGRRGAIGGASVSSAVSRQTSGLGSRARVWIGFRASEASRGRLNASDGSNGDEGSPSPDEPSSSSLLPDGDASSSSRAAAAPSARFDMMMEWGSCCAALAAAFQPSRSRVCKSPSAVTGASARLLGAACNAEERCRERPG</sequence>
<comment type="caution">
    <text evidence="2">The sequence shown here is derived from an EMBL/GenBank/DDBJ whole genome shotgun (WGS) entry which is preliminary data.</text>
</comment>
<dbReference type="AlphaFoldDB" id="A0A8J2SB62"/>
<feature type="compositionally biased region" description="Low complexity" evidence="1">
    <location>
        <begin position="60"/>
        <end position="72"/>
    </location>
</feature>
<dbReference type="EMBL" id="CAKKNE010000002">
    <property type="protein sequence ID" value="CAH0367026.1"/>
    <property type="molecule type" value="Genomic_DNA"/>
</dbReference>
<evidence type="ECO:0000256" key="1">
    <source>
        <dbReference type="SAM" id="MobiDB-lite"/>
    </source>
</evidence>